<dbReference type="InterPro" id="IPR011050">
    <property type="entry name" value="Pectin_lyase_fold/virulence"/>
</dbReference>
<feature type="active site" evidence="9">
    <location>
        <position position="194"/>
    </location>
</feature>
<sequence length="357" mass="39825">MQLVRLCLLIINGLLLLTIRVSVAADCTESSSCSSKYIAWNINVDQNGGGDFKTVQDAIDSVPSNNNQWIKISINPGTYMEMVEIPRDKPCIFLDGMGKDITTITYDGHNRTDISATFTSWPDNVVVRGITFKNSYNRYWTLQEEFRVTQAVAARIYGDKSLFYGCGFLGVEDTLWDVKGRHYYKSCYIEGAVDFIFGNGQSYFKDCSMNATVGMPPYYLRRGYVTAQGRQSASDPGGFIFDGGVLYGNGGVCLGRAYGPYSRVIFIGTCLEASICSRGWDAWRLHGKESNFTYSEVDCTGSGSDKSKRVPWEKNLDRLQVEEQFSLSAFINQDGWLNQLPSNRITSGSLFLGLIYA</sequence>
<proteinExistence type="inferred from homology"/>
<dbReference type="SUPFAM" id="SSF51126">
    <property type="entry name" value="Pectin lyase-like"/>
    <property type="match status" value="1"/>
</dbReference>
<evidence type="ECO:0000256" key="3">
    <source>
        <dbReference type="ARBA" id="ARBA00013229"/>
    </source>
</evidence>
<dbReference type="Pfam" id="PF01095">
    <property type="entry name" value="Pectinesterase"/>
    <property type="match status" value="1"/>
</dbReference>
<evidence type="ECO:0000256" key="9">
    <source>
        <dbReference type="PROSITE-ProRule" id="PRU10040"/>
    </source>
</evidence>
<keyword evidence="4 10" id="KW-0378">Hydrolase</keyword>
<feature type="signal peptide" evidence="10">
    <location>
        <begin position="1"/>
        <end position="24"/>
    </location>
</feature>
<feature type="chain" id="PRO_5028516477" description="Pectinesterase" evidence="10">
    <location>
        <begin position="25"/>
        <end position="357"/>
    </location>
</feature>
<dbReference type="OrthoDB" id="2019149at2759"/>
<organism evidence="12 13">
    <name type="scientific">Punica granatum</name>
    <name type="common">Pomegranate</name>
    <dbReference type="NCBI Taxonomy" id="22663"/>
    <lineage>
        <taxon>Eukaryota</taxon>
        <taxon>Viridiplantae</taxon>
        <taxon>Streptophyta</taxon>
        <taxon>Embryophyta</taxon>
        <taxon>Tracheophyta</taxon>
        <taxon>Spermatophyta</taxon>
        <taxon>Magnoliopsida</taxon>
        <taxon>eudicotyledons</taxon>
        <taxon>Gunneridae</taxon>
        <taxon>Pentapetalae</taxon>
        <taxon>rosids</taxon>
        <taxon>malvids</taxon>
        <taxon>Myrtales</taxon>
        <taxon>Lythraceae</taxon>
        <taxon>Punica</taxon>
    </lineage>
</organism>
<dbReference type="InterPro" id="IPR000070">
    <property type="entry name" value="Pectinesterase_cat"/>
</dbReference>
<dbReference type="EC" id="3.1.1.11" evidence="3 10"/>
<keyword evidence="6" id="KW-0325">Glycoprotein</keyword>
<evidence type="ECO:0000256" key="6">
    <source>
        <dbReference type="ARBA" id="ARBA00023180"/>
    </source>
</evidence>
<dbReference type="GO" id="GO:0030599">
    <property type="term" value="F:pectinesterase activity"/>
    <property type="evidence" value="ECO:0007669"/>
    <property type="project" value="UniProtKB-UniRule"/>
</dbReference>
<comment type="catalytic activity">
    <reaction evidence="7 10">
        <text>[(1-&gt;4)-alpha-D-galacturonosyl methyl ester](n) + n H2O = [(1-&gt;4)-alpha-D-galacturonosyl](n) + n methanol + n H(+)</text>
        <dbReference type="Rhea" id="RHEA:22380"/>
        <dbReference type="Rhea" id="RHEA-COMP:14570"/>
        <dbReference type="Rhea" id="RHEA-COMP:14573"/>
        <dbReference type="ChEBI" id="CHEBI:15377"/>
        <dbReference type="ChEBI" id="CHEBI:15378"/>
        <dbReference type="ChEBI" id="CHEBI:17790"/>
        <dbReference type="ChEBI" id="CHEBI:140522"/>
        <dbReference type="ChEBI" id="CHEBI:140523"/>
        <dbReference type="EC" id="3.1.1.11"/>
    </reaction>
</comment>
<protein>
    <recommendedName>
        <fullName evidence="3 10">Pectinesterase</fullName>
        <ecNumber evidence="3 10">3.1.1.11</ecNumber>
    </recommendedName>
</protein>
<keyword evidence="12" id="KW-1185">Reference proteome</keyword>
<dbReference type="GeneID" id="116214353"/>
<name>A0A6P8EJ32_PUNGR</name>
<dbReference type="GO" id="GO:0042545">
    <property type="term" value="P:cell wall modification"/>
    <property type="evidence" value="ECO:0007669"/>
    <property type="project" value="UniProtKB-UniRule"/>
</dbReference>
<evidence type="ECO:0000256" key="1">
    <source>
        <dbReference type="ARBA" id="ARBA00005184"/>
    </source>
</evidence>
<evidence type="ECO:0000313" key="12">
    <source>
        <dbReference type="Proteomes" id="UP000515151"/>
    </source>
</evidence>
<evidence type="ECO:0000256" key="8">
    <source>
        <dbReference type="ARBA" id="ARBA00057335"/>
    </source>
</evidence>
<evidence type="ECO:0000256" key="10">
    <source>
        <dbReference type="RuleBase" id="RU000589"/>
    </source>
</evidence>
<evidence type="ECO:0000256" key="7">
    <source>
        <dbReference type="ARBA" id="ARBA00047928"/>
    </source>
</evidence>
<dbReference type="GO" id="GO:0045490">
    <property type="term" value="P:pectin catabolic process"/>
    <property type="evidence" value="ECO:0007669"/>
    <property type="project" value="UniProtKB-UniRule"/>
</dbReference>
<feature type="domain" description="Pectinesterase catalytic" evidence="11">
    <location>
        <begin position="42"/>
        <end position="333"/>
    </location>
</feature>
<reference evidence="13" key="2">
    <citation type="submission" date="2025-08" db="UniProtKB">
        <authorList>
            <consortium name="RefSeq"/>
        </authorList>
    </citation>
    <scope>IDENTIFICATION</scope>
    <source>
        <tissue evidence="13">Leaf</tissue>
    </source>
</reference>
<evidence type="ECO:0000259" key="11">
    <source>
        <dbReference type="Pfam" id="PF01095"/>
    </source>
</evidence>
<comment type="similarity">
    <text evidence="2">Belongs to the pectinesterase family.</text>
</comment>
<comment type="function">
    <text evidence="8">Acts in the modification of cell walls via demethylesterification of cell wall pectin.</text>
</comment>
<dbReference type="Gene3D" id="2.160.20.10">
    <property type="entry name" value="Single-stranded right-handed beta-helix, Pectin lyase-like"/>
    <property type="match status" value="1"/>
</dbReference>
<keyword evidence="5 10" id="KW-0063">Aspartyl esterase</keyword>
<dbReference type="Proteomes" id="UP000515151">
    <property type="component" value="Chromosome 7"/>
</dbReference>
<evidence type="ECO:0000256" key="5">
    <source>
        <dbReference type="ARBA" id="ARBA00023085"/>
    </source>
</evidence>
<gene>
    <name evidence="13" type="primary">LOC116214353</name>
</gene>
<reference evidence="12" key="1">
    <citation type="journal article" date="2020" name="Plant Biotechnol. J.">
        <title>The pomegranate (Punica granatum L.) draft genome dissects genetic divergence between soft- and hard-seeded cultivars.</title>
        <authorList>
            <person name="Luo X."/>
            <person name="Li H."/>
            <person name="Wu Z."/>
            <person name="Yao W."/>
            <person name="Zhao P."/>
            <person name="Cao D."/>
            <person name="Yu H."/>
            <person name="Li K."/>
            <person name="Poudel K."/>
            <person name="Zhao D."/>
            <person name="Zhang F."/>
            <person name="Xia X."/>
            <person name="Chen L."/>
            <person name="Wang Q."/>
            <person name="Jing D."/>
            <person name="Cao S."/>
        </authorList>
    </citation>
    <scope>NUCLEOTIDE SEQUENCE [LARGE SCALE GENOMIC DNA]</scope>
    <source>
        <strain evidence="12">cv. Tunisia</strain>
    </source>
</reference>
<accession>A0A6P8EJ32</accession>
<evidence type="ECO:0000256" key="2">
    <source>
        <dbReference type="ARBA" id="ARBA00008891"/>
    </source>
</evidence>
<dbReference type="FunFam" id="2.160.20.10:FF:000013">
    <property type="entry name" value="Pectinesterase"/>
    <property type="match status" value="1"/>
</dbReference>
<dbReference type="InterPro" id="IPR033131">
    <property type="entry name" value="Pectinesterase_Asp_AS"/>
</dbReference>
<keyword evidence="10" id="KW-0732">Signal</keyword>
<dbReference type="UniPathway" id="UPA00545">
    <property type="reaction ID" value="UER00823"/>
</dbReference>
<dbReference type="InterPro" id="IPR012334">
    <property type="entry name" value="Pectin_lyas_fold"/>
</dbReference>
<evidence type="ECO:0000313" key="13">
    <source>
        <dbReference type="RefSeq" id="XP_031405633.1"/>
    </source>
</evidence>
<evidence type="ECO:0000256" key="4">
    <source>
        <dbReference type="ARBA" id="ARBA00022801"/>
    </source>
</evidence>
<comment type="pathway">
    <text evidence="1 10">Glycan metabolism; pectin degradation; 2-dehydro-3-deoxy-D-gluconate from pectin: step 1/5.</text>
</comment>
<dbReference type="PANTHER" id="PTHR31321:SF120">
    <property type="entry name" value="PECTINESTERASE 52-RELATED"/>
    <property type="match status" value="1"/>
</dbReference>
<dbReference type="PANTHER" id="PTHR31321">
    <property type="entry name" value="ACYL-COA THIOESTER HYDROLASE YBHC-RELATED"/>
    <property type="match status" value="1"/>
</dbReference>
<dbReference type="PROSITE" id="PS00503">
    <property type="entry name" value="PECTINESTERASE_2"/>
    <property type="match status" value="1"/>
</dbReference>
<dbReference type="AlphaFoldDB" id="A0A6P8EJ32"/>
<dbReference type="RefSeq" id="XP_031405633.1">
    <property type="nucleotide sequence ID" value="XM_031549773.1"/>
</dbReference>